<organism evidence="2 3">
    <name type="scientific">Ideonella livida</name>
    <dbReference type="NCBI Taxonomy" id="2707176"/>
    <lineage>
        <taxon>Bacteria</taxon>
        <taxon>Pseudomonadati</taxon>
        <taxon>Pseudomonadota</taxon>
        <taxon>Betaproteobacteria</taxon>
        <taxon>Burkholderiales</taxon>
        <taxon>Sphaerotilaceae</taxon>
        <taxon>Ideonella</taxon>
    </lineage>
</organism>
<evidence type="ECO:0000313" key="2">
    <source>
        <dbReference type="EMBL" id="NDY89756.1"/>
    </source>
</evidence>
<dbReference type="EMBL" id="JAAGOH010000001">
    <property type="protein sequence ID" value="NDY89756.1"/>
    <property type="molecule type" value="Genomic_DNA"/>
</dbReference>
<name>A0A7C9PEE1_9BURK</name>
<comment type="caution">
    <text evidence="2">The sequence shown here is derived from an EMBL/GenBank/DDBJ whole genome shotgun (WGS) entry which is preliminary data.</text>
</comment>
<feature type="domain" description="Antirepressor protein C-terminal" evidence="1">
    <location>
        <begin position="128"/>
        <end position="226"/>
    </location>
</feature>
<dbReference type="InterPro" id="IPR005039">
    <property type="entry name" value="Ant_C"/>
</dbReference>
<reference evidence="2 3" key="1">
    <citation type="submission" date="2020-02" db="EMBL/GenBank/DDBJ databases">
        <title>Ideonella bacterium strain TBM-1.</title>
        <authorList>
            <person name="Chen W.-M."/>
        </authorList>
    </citation>
    <scope>NUCLEOTIDE SEQUENCE [LARGE SCALE GENOMIC DNA]</scope>
    <source>
        <strain evidence="2 3">TBM-1</strain>
    </source>
</reference>
<protein>
    <submittedName>
        <fullName evidence="2">Phage regulatory protein/antirepressor Ant</fullName>
    </submittedName>
</protein>
<dbReference type="Proteomes" id="UP000484255">
    <property type="component" value="Unassembled WGS sequence"/>
</dbReference>
<dbReference type="AlphaFoldDB" id="A0A7C9PEE1"/>
<proteinExistence type="predicted"/>
<gene>
    <name evidence="2" type="ORF">G3A44_00950</name>
</gene>
<dbReference type="GO" id="GO:0003677">
    <property type="term" value="F:DNA binding"/>
    <property type="evidence" value="ECO:0007669"/>
    <property type="project" value="InterPro"/>
</dbReference>
<dbReference type="Pfam" id="PF03374">
    <property type="entry name" value="ANT"/>
    <property type="match status" value="1"/>
</dbReference>
<accession>A0A7C9PEE1</accession>
<sequence length="237" mass="26263">MQQLVEAGGMSGIAPVTMTSREIAELTGKEHKHILRDARVMLSELGLAEQGYAQNWTDPQNGQSYPMLALPKDLTITLVAGYSVLMRHRIVARWQELESGVALIPRSLSAALRLAADQAEQIERQQRALQLAAPKVEFADRYATASTGSQGFRQVAKLLGAKEGEFRDWLLDRRVMYRLGGDLTAYAEHIGAGRFEVRTGAKHGHAYTRARFTPKGVEWVAGEWAKHQARKAIKEAA</sequence>
<evidence type="ECO:0000259" key="1">
    <source>
        <dbReference type="Pfam" id="PF03374"/>
    </source>
</evidence>
<dbReference type="Pfam" id="PF09669">
    <property type="entry name" value="Phage_pRha"/>
    <property type="match status" value="1"/>
</dbReference>
<dbReference type="InterPro" id="IPR014054">
    <property type="entry name" value="Phage_regulatory_Rha"/>
</dbReference>
<evidence type="ECO:0000313" key="3">
    <source>
        <dbReference type="Proteomes" id="UP000484255"/>
    </source>
</evidence>
<dbReference type="RefSeq" id="WP_163455608.1">
    <property type="nucleotide sequence ID" value="NZ_JAAGOH010000001.1"/>
</dbReference>
<keyword evidence="3" id="KW-1185">Reference proteome</keyword>